<evidence type="ECO:0000313" key="2">
    <source>
        <dbReference type="Proteomes" id="UP000646911"/>
    </source>
</evidence>
<dbReference type="Proteomes" id="UP000646911">
    <property type="component" value="Unassembled WGS sequence"/>
</dbReference>
<dbReference type="RefSeq" id="WP_186955553.1">
    <property type="nucleotide sequence ID" value="NZ_JACOFX010000013.1"/>
</dbReference>
<accession>A0ABR6ZFN4</accession>
<keyword evidence="2" id="KW-1185">Reference proteome</keyword>
<evidence type="ECO:0000313" key="1">
    <source>
        <dbReference type="EMBL" id="MBC3910052.1"/>
    </source>
</evidence>
<organism evidence="1 2">
    <name type="scientific">Undibacterium umbellatum</name>
    <dbReference type="NCBI Taxonomy" id="2762300"/>
    <lineage>
        <taxon>Bacteria</taxon>
        <taxon>Pseudomonadati</taxon>
        <taxon>Pseudomonadota</taxon>
        <taxon>Betaproteobacteria</taxon>
        <taxon>Burkholderiales</taxon>
        <taxon>Oxalobacteraceae</taxon>
        <taxon>Undibacterium</taxon>
    </lineage>
</organism>
<gene>
    <name evidence="1" type="ORF">H8L47_21035</name>
</gene>
<protein>
    <submittedName>
        <fullName evidence="1">Uncharacterized protein</fullName>
    </submittedName>
</protein>
<sequence length="162" mass="17983">MTFFKLSIDIFYEELHLFSQADYKIFVAKTIAGSRPTVAWQVFRPMRNNTISWEEEYGMYASSTPLQDGAKLRKTSETKIPAKAGKLYSLQENGAIENSDEDGKAHVFTLLNQFPTLQGSVVAGLCQNAQVNGTQIDGNAVSAMPVLYKNSIEMQPCPSVHL</sequence>
<name>A0ABR6ZFN4_9BURK</name>
<comment type="caution">
    <text evidence="1">The sequence shown here is derived from an EMBL/GenBank/DDBJ whole genome shotgun (WGS) entry which is preliminary data.</text>
</comment>
<proteinExistence type="predicted"/>
<dbReference type="EMBL" id="JACOFX010000013">
    <property type="protein sequence ID" value="MBC3910052.1"/>
    <property type="molecule type" value="Genomic_DNA"/>
</dbReference>
<reference evidence="1 2" key="1">
    <citation type="submission" date="2020-08" db="EMBL/GenBank/DDBJ databases">
        <title>Novel species isolated from subtropical streams in China.</title>
        <authorList>
            <person name="Lu H."/>
        </authorList>
    </citation>
    <scope>NUCLEOTIDE SEQUENCE [LARGE SCALE GENOMIC DNA]</scope>
    <source>
        <strain evidence="1 2">NL8W</strain>
    </source>
</reference>